<reference evidence="1" key="2">
    <citation type="submission" date="2020-09" db="EMBL/GenBank/DDBJ databases">
        <authorList>
            <person name="Sun Q."/>
            <person name="Zhou Y."/>
        </authorList>
    </citation>
    <scope>NUCLEOTIDE SEQUENCE</scope>
    <source>
        <strain evidence="1">CGMCC 1.12426</strain>
    </source>
</reference>
<keyword evidence="2" id="KW-1185">Reference proteome</keyword>
<organism evidence="1 2">
    <name type="scientific">Roseibium aquae</name>
    <dbReference type="NCBI Taxonomy" id="1323746"/>
    <lineage>
        <taxon>Bacteria</taxon>
        <taxon>Pseudomonadati</taxon>
        <taxon>Pseudomonadota</taxon>
        <taxon>Alphaproteobacteria</taxon>
        <taxon>Hyphomicrobiales</taxon>
        <taxon>Stappiaceae</taxon>
        <taxon>Roseibium</taxon>
    </lineage>
</organism>
<accession>A0A916X2K2</accession>
<dbReference type="InterPro" id="IPR009297">
    <property type="entry name" value="DUF952"/>
</dbReference>
<protein>
    <submittedName>
        <fullName evidence="1">Dihydroorotate dehydrogenase</fullName>
    </submittedName>
</protein>
<dbReference type="RefSeq" id="WP_150496706.1">
    <property type="nucleotide sequence ID" value="NZ_BMFA01000007.1"/>
</dbReference>
<dbReference type="PANTHER" id="PTHR34129">
    <property type="entry name" value="BLR1139 PROTEIN"/>
    <property type="match status" value="1"/>
</dbReference>
<proteinExistence type="predicted"/>
<comment type="caution">
    <text evidence="1">The sequence shown here is derived from an EMBL/GenBank/DDBJ whole genome shotgun (WGS) entry which is preliminary data.</text>
</comment>
<dbReference type="Pfam" id="PF06108">
    <property type="entry name" value="DUF952"/>
    <property type="match status" value="1"/>
</dbReference>
<dbReference type="OrthoDB" id="9799937at2"/>
<gene>
    <name evidence="1" type="ORF">GCM10011316_23950</name>
</gene>
<dbReference type="Gene3D" id="3.20.170.20">
    <property type="entry name" value="Protein of unknown function DUF952"/>
    <property type="match status" value="1"/>
</dbReference>
<name>A0A916X2K2_9HYPH</name>
<dbReference type="SUPFAM" id="SSF56399">
    <property type="entry name" value="ADP-ribosylation"/>
    <property type="match status" value="1"/>
</dbReference>
<sequence>MPLVFKIVPRPLWTDALAKGQFDGAPIDLEDGYIHFSAADQVRETAAKHFAGQDDLLLVACDTAVLGSRLKWEPSRGGALFPHYYGSLPVSAAVWVKDLPLDTHGCHVFPDLDQ</sequence>
<evidence type="ECO:0000313" key="1">
    <source>
        <dbReference type="EMBL" id="GGB51130.1"/>
    </source>
</evidence>
<dbReference type="Proteomes" id="UP000605148">
    <property type="component" value="Unassembled WGS sequence"/>
</dbReference>
<reference evidence="1" key="1">
    <citation type="journal article" date="2014" name="Int. J. Syst. Evol. Microbiol.">
        <title>Complete genome sequence of Corynebacterium casei LMG S-19264T (=DSM 44701T), isolated from a smear-ripened cheese.</title>
        <authorList>
            <consortium name="US DOE Joint Genome Institute (JGI-PGF)"/>
            <person name="Walter F."/>
            <person name="Albersmeier A."/>
            <person name="Kalinowski J."/>
            <person name="Ruckert C."/>
        </authorList>
    </citation>
    <scope>NUCLEOTIDE SEQUENCE</scope>
    <source>
        <strain evidence="1">CGMCC 1.12426</strain>
    </source>
</reference>
<dbReference type="EMBL" id="BMFA01000007">
    <property type="protein sequence ID" value="GGB51130.1"/>
    <property type="molecule type" value="Genomic_DNA"/>
</dbReference>
<dbReference type="PANTHER" id="PTHR34129:SF1">
    <property type="entry name" value="DUF952 DOMAIN-CONTAINING PROTEIN"/>
    <property type="match status" value="1"/>
</dbReference>
<dbReference type="AlphaFoldDB" id="A0A916X2K2"/>
<evidence type="ECO:0000313" key="2">
    <source>
        <dbReference type="Proteomes" id="UP000605148"/>
    </source>
</evidence>